<dbReference type="Pfam" id="PF08904">
    <property type="entry name" value="EipB_like"/>
    <property type="match status" value="1"/>
</dbReference>
<dbReference type="OrthoDB" id="9815514at2"/>
<evidence type="ECO:0000256" key="1">
    <source>
        <dbReference type="SAM" id="SignalP"/>
    </source>
</evidence>
<protein>
    <recommendedName>
        <fullName evidence="4">ATP-binding protein</fullName>
    </recommendedName>
</protein>
<evidence type="ECO:0000313" key="3">
    <source>
        <dbReference type="Proteomes" id="UP000011729"/>
    </source>
</evidence>
<evidence type="ECO:0000313" key="2">
    <source>
        <dbReference type="EMBL" id="AGF74419.1"/>
    </source>
</evidence>
<dbReference type="RefSeq" id="WP_015397927.1">
    <property type="nucleotide sequence ID" value="NC_020300.1"/>
</dbReference>
<dbReference type="KEGG" id="baus:BAnh1_05400"/>
<feature type="chain" id="PRO_5004015987" description="ATP-binding protein" evidence="1">
    <location>
        <begin position="21"/>
        <end position="274"/>
    </location>
</feature>
<dbReference type="eggNOG" id="ENOG502ZXPR">
    <property type="taxonomic scope" value="Bacteria"/>
</dbReference>
<gene>
    <name evidence="2" type="ordered locus">BAnh1_05400</name>
</gene>
<reference evidence="2 3" key="1">
    <citation type="journal article" date="2013" name="PLoS Genet.">
        <title>A gene transfer agent and a dynamic repertoire of secretion systems hold the keys to the explosive radiation of the emerging pathogen Bartonella.</title>
        <authorList>
            <person name="Guy L."/>
            <person name="Nystedt B."/>
            <person name="Toft C."/>
            <person name="Zaremba-Niedzwiedzka K."/>
            <person name="Berglund E.C."/>
            <person name="Granberg F."/>
            <person name="Naslund K."/>
            <person name="Eriksson A.S."/>
            <person name="Andersson S.G."/>
        </authorList>
    </citation>
    <scope>NUCLEOTIDE SEQUENCE [LARGE SCALE GENOMIC DNA]</scope>
    <source>
        <strain evidence="2 3">Aust/NH1</strain>
    </source>
</reference>
<dbReference type="Proteomes" id="UP000011729">
    <property type="component" value="Chromosome"/>
</dbReference>
<keyword evidence="3" id="KW-1185">Reference proteome</keyword>
<feature type="signal peptide" evidence="1">
    <location>
        <begin position="1"/>
        <end position="20"/>
    </location>
</feature>
<dbReference type="STRING" id="1094489.BAnh1_05400"/>
<dbReference type="HOGENOM" id="CLU_064490_0_0_5"/>
<evidence type="ECO:0008006" key="4">
    <source>
        <dbReference type="Google" id="ProtNLM"/>
    </source>
</evidence>
<name>M1N3C8_BARAA</name>
<organism evidence="2 3">
    <name type="scientific">Bartonella australis (strain Aust/NH1)</name>
    <dbReference type="NCBI Taxonomy" id="1094489"/>
    <lineage>
        <taxon>Bacteria</taxon>
        <taxon>Pseudomonadati</taxon>
        <taxon>Pseudomonadota</taxon>
        <taxon>Alphaproteobacteria</taxon>
        <taxon>Hyphomicrobiales</taxon>
        <taxon>Bartonellaceae</taxon>
        <taxon>Bartonella</taxon>
    </lineage>
</organism>
<dbReference type="AlphaFoldDB" id="M1N3C8"/>
<accession>M1N3C8</accession>
<keyword evidence="1" id="KW-0732">Signal</keyword>
<dbReference type="InterPro" id="IPR015000">
    <property type="entry name" value="EipB-like"/>
</dbReference>
<sequence length="274" mass="31033">MIKLLFISGLCSAFLCSAEAKESVFLAPHRAIYDLQLDDISNGTTILGMSGRMVYEFTGSACQGYTTRFRFVNRLYLENMPTRLTDQQITSYETGDGREFRFSVIEKIGQSLSNDVRGAAERTEDGIIVELKKPKKGVYKLAMADFPIMHLKAIIRQAKASRYFYYGAIFDGTNNANKVRTESVVIGEKKISTSHAETENLRKLDGKSYWPVTVSYFDDENNKGGLPGYRTSFLLYENGVMRDLRINYGNFSVRSKLENFELFDAVKDLGNCEH</sequence>
<proteinExistence type="predicted"/>
<dbReference type="PATRIC" id="fig|1094489.3.peg.663"/>
<dbReference type="EMBL" id="CP003123">
    <property type="protein sequence ID" value="AGF74419.1"/>
    <property type="molecule type" value="Genomic_DNA"/>
</dbReference>